<dbReference type="GO" id="GO:0050729">
    <property type="term" value="P:positive regulation of inflammatory response"/>
    <property type="evidence" value="ECO:0007669"/>
    <property type="project" value="TreeGrafter"/>
</dbReference>
<dbReference type="GO" id="GO:0031965">
    <property type="term" value="C:nuclear membrane"/>
    <property type="evidence" value="ECO:0007669"/>
    <property type="project" value="Ensembl"/>
</dbReference>
<dbReference type="Pfam" id="PF17776">
    <property type="entry name" value="NLRC4_HD2"/>
    <property type="match status" value="1"/>
</dbReference>
<dbReference type="GO" id="GO:0016887">
    <property type="term" value="F:ATP hydrolysis activity"/>
    <property type="evidence" value="ECO:0007669"/>
    <property type="project" value="Ensembl"/>
</dbReference>
<evidence type="ECO:0000256" key="5">
    <source>
        <dbReference type="SAM" id="MobiDB-lite"/>
    </source>
</evidence>
<dbReference type="Proteomes" id="UP000694414">
    <property type="component" value="Unplaced"/>
</dbReference>
<dbReference type="InterPro" id="IPR050637">
    <property type="entry name" value="NLRP_innate_immun_reg"/>
</dbReference>
<evidence type="ECO:0000313" key="8">
    <source>
        <dbReference type="Proteomes" id="UP000694414"/>
    </source>
</evidence>
<dbReference type="GO" id="GO:0005654">
    <property type="term" value="C:nucleoplasm"/>
    <property type="evidence" value="ECO:0007669"/>
    <property type="project" value="Ensembl"/>
</dbReference>
<evidence type="ECO:0000259" key="6">
    <source>
        <dbReference type="PROSITE" id="PS50837"/>
    </source>
</evidence>
<name>A0A8C8YSW4_PROSS</name>
<dbReference type="PROSITE" id="PS50837">
    <property type="entry name" value="NACHT"/>
    <property type="match status" value="1"/>
</dbReference>
<keyword evidence="3" id="KW-0547">Nucleotide-binding</keyword>
<evidence type="ECO:0000256" key="3">
    <source>
        <dbReference type="ARBA" id="ARBA00022741"/>
    </source>
</evidence>
<dbReference type="Pfam" id="PF05729">
    <property type="entry name" value="NACHT"/>
    <property type="match status" value="1"/>
</dbReference>
<organism evidence="7 8">
    <name type="scientific">Prolemur simus</name>
    <name type="common">Greater bamboo lemur</name>
    <name type="synonym">Hapalemur simus</name>
    <dbReference type="NCBI Taxonomy" id="1328070"/>
    <lineage>
        <taxon>Eukaryota</taxon>
        <taxon>Metazoa</taxon>
        <taxon>Chordata</taxon>
        <taxon>Craniata</taxon>
        <taxon>Vertebrata</taxon>
        <taxon>Euteleostomi</taxon>
        <taxon>Mammalia</taxon>
        <taxon>Eutheria</taxon>
        <taxon>Euarchontoglires</taxon>
        <taxon>Primates</taxon>
        <taxon>Strepsirrhini</taxon>
        <taxon>Lemuriformes</taxon>
        <taxon>Lemuridae</taxon>
        <taxon>Prolemur</taxon>
    </lineage>
</organism>
<keyword evidence="2" id="KW-0677">Repeat</keyword>
<dbReference type="Pfam" id="PF17779">
    <property type="entry name" value="WHD_NOD2"/>
    <property type="match status" value="1"/>
</dbReference>
<dbReference type="InterPro" id="IPR007111">
    <property type="entry name" value="NACHT_NTPase"/>
</dbReference>
<dbReference type="GO" id="GO:0002218">
    <property type="term" value="P:activation of innate immune response"/>
    <property type="evidence" value="ECO:0007669"/>
    <property type="project" value="Ensembl"/>
</dbReference>
<feature type="compositionally biased region" description="Basic and acidic residues" evidence="5">
    <location>
        <begin position="574"/>
        <end position="588"/>
    </location>
</feature>
<keyword evidence="1" id="KW-0433">Leucine-rich repeat</keyword>
<evidence type="ECO:0000256" key="4">
    <source>
        <dbReference type="ARBA" id="ARBA00022840"/>
    </source>
</evidence>
<dbReference type="GO" id="GO:0032757">
    <property type="term" value="P:positive regulation of interleukin-8 production"/>
    <property type="evidence" value="ECO:0007669"/>
    <property type="project" value="Ensembl"/>
</dbReference>
<dbReference type="CDD" id="cd00009">
    <property type="entry name" value="AAA"/>
    <property type="match status" value="1"/>
</dbReference>
<dbReference type="GO" id="GO:0005829">
    <property type="term" value="C:cytosol"/>
    <property type="evidence" value="ECO:0007669"/>
    <property type="project" value="Ensembl"/>
</dbReference>
<evidence type="ECO:0000256" key="2">
    <source>
        <dbReference type="ARBA" id="ARBA00022737"/>
    </source>
</evidence>
<keyword evidence="4" id="KW-0067">ATP-binding</keyword>
<feature type="domain" description="NACHT" evidence="6">
    <location>
        <begin position="111"/>
        <end position="305"/>
    </location>
</feature>
<gene>
    <name evidence="7" type="primary">NLRP10</name>
</gene>
<dbReference type="GO" id="GO:0005524">
    <property type="term" value="F:ATP binding"/>
    <property type="evidence" value="ECO:0007669"/>
    <property type="project" value="UniProtKB-KW"/>
</dbReference>
<dbReference type="GO" id="GO:0003924">
    <property type="term" value="F:GTPase activity"/>
    <property type="evidence" value="ECO:0007669"/>
    <property type="project" value="Ensembl"/>
</dbReference>
<dbReference type="GO" id="GO:0032755">
    <property type="term" value="P:positive regulation of interleukin-6 production"/>
    <property type="evidence" value="ECO:0007669"/>
    <property type="project" value="Ensembl"/>
</dbReference>
<dbReference type="PANTHER" id="PTHR45690">
    <property type="entry name" value="NACHT, LRR AND PYD DOMAINS-CONTAINING PROTEIN 12"/>
    <property type="match status" value="1"/>
</dbReference>
<dbReference type="GO" id="GO:0032730">
    <property type="term" value="P:positive regulation of interleukin-1 alpha production"/>
    <property type="evidence" value="ECO:0007669"/>
    <property type="project" value="Ensembl"/>
</dbReference>
<dbReference type="InterPro" id="IPR041267">
    <property type="entry name" value="NLRP_HD2"/>
</dbReference>
<reference evidence="7" key="2">
    <citation type="submission" date="2025-09" db="UniProtKB">
        <authorList>
            <consortium name="Ensembl"/>
        </authorList>
    </citation>
    <scope>IDENTIFICATION</scope>
</reference>
<reference evidence="7" key="1">
    <citation type="submission" date="2025-08" db="UniProtKB">
        <authorList>
            <consortium name="Ensembl"/>
        </authorList>
    </citation>
    <scope>IDENTIFICATION</scope>
</reference>
<feature type="region of interest" description="Disordered" evidence="5">
    <location>
        <begin position="549"/>
        <end position="629"/>
    </location>
</feature>
<dbReference type="InterPro" id="IPR027417">
    <property type="entry name" value="P-loop_NTPase"/>
</dbReference>
<evidence type="ECO:0000313" key="7">
    <source>
        <dbReference type="Ensembl" id="ENSPSMP00000005112.1"/>
    </source>
</evidence>
<proteinExistence type="predicted"/>
<dbReference type="GO" id="GO:1900426">
    <property type="term" value="P:positive regulation of defense response to bacterium"/>
    <property type="evidence" value="ECO:0007669"/>
    <property type="project" value="Ensembl"/>
</dbReference>
<dbReference type="SUPFAM" id="SSF52540">
    <property type="entry name" value="P-loop containing nucleoside triphosphate hydrolases"/>
    <property type="match status" value="1"/>
</dbReference>
<accession>A0A8C8YSW4</accession>
<protein>
    <submittedName>
        <fullName evidence="7">NLR family pyrin domain containing 10</fullName>
    </submittedName>
</protein>
<dbReference type="Gene3D" id="3.40.50.300">
    <property type="entry name" value="P-loop containing nucleotide triphosphate hydrolases"/>
    <property type="match status" value="1"/>
</dbReference>
<keyword evidence="8" id="KW-1185">Reference proteome</keyword>
<dbReference type="AlphaFoldDB" id="A0A8C8YSW4"/>
<dbReference type="Ensembl" id="ENSPSMT00000006123.1">
    <property type="protein sequence ID" value="ENSPSMP00000005112.1"/>
    <property type="gene ID" value="ENSPSMG00000003972.1"/>
</dbReference>
<dbReference type="GeneTree" id="ENSGT00940000159520"/>
<dbReference type="GO" id="GO:0009898">
    <property type="term" value="C:cytoplasmic side of plasma membrane"/>
    <property type="evidence" value="ECO:0007669"/>
    <property type="project" value="Ensembl"/>
</dbReference>
<dbReference type="PANTHER" id="PTHR45690:SF4">
    <property type="entry name" value="NACHT, LRR AND PYD DOMAINS-CONTAINING PROTEIN 10"/>
    <property type="match status" value="1"/>
</dbReference>
<dbReference type="InterPro" id="IPR041075">
    <property type="entry name" value="NOD1/2_WH"/>
</dbReference>
<evidence type="ECO:0000256" key="1">
    <source>
        <dbReference type="ARBA" id="ARBA00022614"/>
    </source>
</evidence>
<sequence length="652" mass="73554">MASGCEAWTCPSCFLAGSSGCFFQSSVPVISHGTLLESGVDYRETYREHVRSLEERREGEVGSSYIQLLLVAKPSSGSSESSACPVLEQELDSVMVEALFGSEEKPYPAPSSVVLQGSAGTGKTTLAKKMVLDWAMGTLYPGRFDYVFYVSCKEVVLLPKGKIEQLLFWCCGDSQAPVTEILRQPERLLFILDGFDELQRPFEKQLKKMSSSPKEELLHRLISRRILPTCSLLITTRPQALHNLKPLLKHTQYIHILGFSEEERRSYFRSYFKDEEQARKAFEVVEGNAILHQACQVPGVCWVVCSWLKRQMERGQAVSETNSADIFMAYVSTFLPSDDNEGCSEPSRHRVLRSLCSLAAEGIQHQRFLFEEAELRKHNLDGPSLAAFLSSNDYQEGVDIKKFYSFCHISFQEFFHAMSYLVTEDQSRLGEASCREVKRLLQEKDPEGNKEMTLSVQFLLDMSKKESSSNLELKFRLKISPCIMQDLKHIKEQVESLKLNRTWDFELSLNKFKIKNLAQGIQIRDMSFNIKHSNERKSHSSKLFSVKTSLNNGQKEEPKCPLVNKGNIAGMQKESSKGKGRGAEEPGNKVRSTKMGSRETGTTVLKAQKNGGMEGQEDGERQTASKTGWRASYMSLPSYLPSPSINSKKFIK</sequence>